<dbReference type="Gene3D" id="3.90.1860.10">
    <property type="entry name" value="tRNA-splicing ligase RtcB"/>
    <property type="match status" value="1"/>
</dbReference>
<sequence>MTCHQVVLHSDKELENYFYSSPILYFIEQLKNVLPRQSAIHLFPEATLKSNKVPNGLLLNSLKNETLLMPALLRDPGCGFLLFKLFSVDKKKLKYLSQSLIEFCENLEDRKLEHKQLLEEVMVHGVSHLHVTTSKFANDKFSVLLDYLFIDLSLDELCKDLSQITNSLEIKIPMEEQNSASSKVDLLGFIHTGSEYLPKVILEQWFQRAVGYTYGNNIANIEQINMGLYGFNDNSEEALEYQQCIYAAMNYCIYKRWLLFSELKKYLYHTHHIEIDMVNDRCHAGLFNNNIDGSSYIIQTRGVQLAEKSGNNVFLMAGHKESVSYLFQGLKTNYIGHGTSYAVDVKFNYEESLPYELKYDLSSIMANTTLNSNNILPYNYNIEQQRKHLEGMYSACTTLYPVFNYQGRYLRAVNL</sequence>
<dbReference type="EMBL" id="LNYX01000013">
    <property type="protein sequence ID" value="KTD64270.1"/>
    <property type="molecule type" value="Genomic_DNA"/>
</dbReference>
<dbReference type="STRING" id="452.Lspi_1077"/>
<dbReference type="GO" id="GO:0046872">
    <property type="term" value="F:metal ion binding"/>
    <property type="evidence" value="ECO:0007669"/>
    <property type="project" value="UniProtKB-KW"/>
</dbReference>
<gene>
    <name evidence="1" type="ORF">Lspi_1077</name>
</gene>
<keyword evidence="2" id="KW-1185">Reference proteome</keyword>
<name>A0A0W0Z5U0_LEGSP</name>
<evidence type="ECO:0000313" key="1">
    <source>
        <dbReference type="EMBL" id="KTD64270.1"/>
    </source>
</evidence>
<evidence type="ECO:0000313" key="2">
    <source>
        <dbReference type="Proteomes" id="UP000054877"/>
    </source>
</evidence>
<dbReference type="Proteomes" id="UP000054877">
    <property type="component" value="Unassembled WGS sequence"/>
</dbReference>
<dbReference type="PATRIC" id="fig|452.5.peg.1183"/>
<dbReference type="AlphaFoldDB" id="A0A0W0Z5U0"/>
<dbReference type="GO" id="GO:0042245">
    <property type="term" value="P:RNA repair"/>
    <property type="evidence" value="ECO:0007669"/>
    <property type="project" value="UniProtKB-KW"/>
</dbReference>
<comment type="caution">
    <text evidence="1">The sequence shown here is derived from an EMBL/GenBank/DDBJ whole genome shotgun (WGS) entry which is preliminary data.</text>
</comment>
<organism evidence="1 2">
    <name type="scientific">Legionella spiritensis</name>
    <dbReference type="NCBI Taxonomy" id="452"/>
    <lineage>
        <taxon>Bacteria</taxon>
        <taxon>Pseudomonadati</taxon>
        <taxon>Pseudomonadota</taxon>
        <taxon>Gammaproteobacteria</taxon>
        <taxon>Legionellales</taxon>
        <taxon>Legionellaceae</taxon>
        <taxon>Legionella</taxon>
    </lineage>
</organism>
<proteinExistence type="predicted"/>
<dbReference type="InterPro" id="IPR036025">
    <property type="entry name" value="RtcB-like_sf"/>
</dbReference>
<dbReference type="SUPFAM" id="SSF103365">
    <property type="entry name" value="Hypothetical protein PH1602"/>
    <property type="match status" value="1"/>
</dbReference>
<dbReference type="GO" id="GO:0006396">
    <property type="term" value="P:RNA processing"/>
    <property type="evidence" value="ECO:0007669"/>
    <property type="project" value="InterPro"/>
</dbReference>
<dbReference type="OrthoDB" id="5654119at2"/>
<dbReference type="GO" id="GO:0005525">
    <property type="term" value="F:GTP binding"/>
    <property type="evidence" value="ECO:0007669"/>
    <property type="project" value="UniProtKB-KW"/>
</dbReference>
<protein>
    <submittedName>
        <fullName evidence="1">Uncharacterized protein</fullName>
    </submittedName>
</protein>
<accession>A0A0W0Z5U0</accession>
<dbReference type="GO" id="GO:0170057">
    <property type="term" value="F:RNA ligase (GTP) activity"/>
    <property type="evidence" value="ECO:0007669"/>
    <property type="project" value="UniProtKB-EC"/>
</dbReference>
<reference evidence="1 2" key="1">
    <citation type="submission" date="2015-11" db="EMBL/GenBank/DDBJ databases">
        <title>Genomic analysis of 38 Legionella species identifies large and diverse effector repertoires.</title>
        <authorList>
            <person name="Burstein D."/>
            <person name="Amaro F."/>
            <person name="Zusman T."/>
            <person name="Lifshitz Z."/>
            <person name="Cohen O."/>
            <person name="Gilbert J.A."/>
            <person name="Pupko T."/>
            <person name="Shuman H.A."/>
            <person name="Segal G."/>
        </authorList>
    </citation>
    <scope>NUCLEOTIDE SEQUENCE [LARGE SCALE GENOMIC DNA]</scope>
    <source>
        <strain evidence="1 2">Mt.St.Helens-9</strain>
    </source>
</reference>